<dbReference type="KEGG" id="aalt:CC77DRAFT_1037147"/>
<feature type="active site" evidence="6">
    <location>
        <position position="502"/>
    </location>
</feature>
<keyword evidence="5 8" id="KW-1015">Disulfide bond</keyword>
<gene>
    <name evidence="11" type="ORF">CC77DRAFT_1037147</name>
</gene>
<dbReference type="FunFam" id="1.50.10.10:FF:000037">
    <property type="entry name" value="alpha-1,2-Mannosidase"/>
    <property type="match status" value="1"/>
</dbReference>
<comment type="similarity">
    <text evidence="3 9">Belongs to the glycosyl hydrolase 47 family.</text>
</comment>
<comment type="pathway">
    <text evidence="2">Protein modification; protein glycosylation.</text>
</comment>
<feature type="active site" description="Proton donor" evidence="6">
    <location>
        <position position="467"/>
    </location>
</feature>
<dbReference type="PRINTS" id="PR00747">
    <property type="entry name" value="GLYHDRLASE47"/>
</dbReference>
<evidence type="ECO:0000256" key="8">
    <source>
        <dbReference type="PIRSR" id="PIRSR601382-3"/>
    </source>
</evidence>
<evidence type="ECO:0000256" key="5">
    <source>
        <dbReference type="ARBA" id="ARBA00023157"/>
    </source>
</evidence>
<keyword evidence="4 9" id="KW-0378">Hydrolase</keyword>
<dbReference type="Proteomes" id="UP000077248">
    <property type="component" value="Unassembled WGS sequence"/>
</dbReference>
<proteinExistence type="inferred from homology"/>
<evidence type="ECO:0000256" key="6">
    <source>
        <dbReference type="PIRSR" id="PIRSR601382-1"/>
    </source>
</evidence>
<evidence type="ECO:0000256" key="4">
    <source>
        <dbReference type="ARBA" id="ARBA00022801"/>
    </source>
</evidence>
<dbReference type="Pfam" id="PF01532">
    <property type="entry name" value="Glyco_hydro_47"/>
    <property type="match status" value="1"/>
</dbReference>
<dbReference type="STRING" id="5599.A0A177E4A1"/>
<dbReference type="AlphaFoldDB" id="A0A177E4A1"/>
<dbReference type="GeneID" id="29112638"/>
<dbReference type="OMA" id="TEHAWTM"/>
<dbReference type="SUPFAM" id="SSF48225">
    <property type="entry name" value="Seven-hairpin glycosidases"/>
    <property type="match status" value="1"/>
</dbReference>
<evidence type="ECO:0000256" key="10">
    <source>
        <dbReference type="SAM" id="MobiDB-lite"/>
    </source>
</evidence>
<feature type="disulfide bond" evidence="8">
    <location>
        <begin position="424"/>
        <end position="453"/>
    </location>
</feature>
<dbReference type="InterPro" id="IPR001382">
    <property type="entry name" value="Glyco_hydro_47"/>
</dbReference>
<dbReference type="PANTHER" id="PTHR11742">
    <property type="entry name" value="MANNOSYL-OLIGOSACCHARIDE ALPHA-1,2-MANNOSIDASE-RELATED"/>
    <property type="match status" value="1"/>
</dbReference>
<keyword evidence="9" id="KW-0326">Glycosidase</keyword>
<dbReference type="EMBL" id="KV441469">
    <property type="protein sequence ID" value="OAG26556.1"/>
    <property type="molecule type" value="Genomic_DNA"/>
</dbReference>
<evidence type="ECO:0000256" key="9">
    <source>
        <dbReference type="RuleBase" id="RU361193"/>
    </source>
</evidence>
<feature type="region of interest" description="Disordered" evidence="10">
    <location>
        <begin position="36"/>
        <end position="73"/>
    </location>
</feature>
<feature type="active site" description="Proton donor" evidence="6">
    <location>
        <position position="214"/>
    </location>
</feature>
<dbReference type="PANTHER" id="PTHR11742:SF89">
    <property type="entry name" value="ALPHA-1,2-MANNOSIDASE"/>
    <property type="match status" value="1"/>
</dbReference>
<feature type="binding site" evidence="7">
    <location>
        <position position="588"/>
    </location>
    <ligand>
        <name>Ca(2+)</name>
        <dbReference type="ChEBI" id="CHEBI:29108"/>
    </ligand>
</feature>
<organism evidence="11 12">
    <name type="scientific">Alternaria alternata</name>
    <name type="common">Alternaria rot fungus</name>
    <name type="synonym">Torula alternata</name>
    <dbReference type="NCBI Taxonomy" id="5599"/>
    <lineage>
        <taxon>Eukaryota</taxon>
        <taxon>Fungi</taxon>
        <taxon>Dikarya</taxon>
        <taxon>Ascomycota</taxon>
        <taxon>Pezizomycotina</taxon>
        <taxon>Dothideomycetes</taxon>
        <taxon>Pleosporomycetidae</taxon>
        <taxon>Pleosporales</taxon>
        <taxon>Pleosporineae</taxon>
        <taxon>Pleosporaceae</taxon>
        <taxon>Alternaria</taxon>
        <taxon>Alternaria sect. Alternaria</taxon>
        <taxon>Alternaria alternata complex</taxon>
    </lineage>
</organism>
<dbReference type="GO" id="GO:0016020">
    <property type="term" value="C:membrane"/>
    <property type="evidence" value="ECO:0007669"/>
    <property type="project" value="InterPro"/>
</dbReference>
<evidence type="ECO:0000313" key="12">
    <source>
        <dbReference type="Proteomes" id="UP000077248"/>
    </source>
</evidence>
<evidence type="ECO:0000256" key="3">
    <source>
        <dbReference type="ARBA" id="ARBA00007658"/>
    </source>
</evidence>
<dbReference type="InterPro" id="IPR036026">
    <property type="entry name" value="Seven-hairpin_glycosidases"/>
</dbReference>
<evidence type="ECO:0000256" key="7">
    <source>
        <dbReference type="PIRSR" id="PIRSR601382-2"/>
    </source>
</evidence>
<dbReference type="VEuPathDB" id="FungiDB:CC77DRAFT_1037147"/>
<dbReference type="UniPathway" id="UPA00378"/>
<feature type="active site" evidence="6">
    <location>
        <position position="352"/>
    </location>
</feature>
<dbReference type="GO" id="GO:0005975">
    <property type="term" value="P:carbohydrate metabolic process"/>
    <property type="evidence" value="ECO:0007669"/>
    <property type="project" value="InterPro"/>
</dbReference>
<evidence type="ECO:0000256" key="1">
    <source>
        <dbReference type="ARBA" id="ARBA00001913"/>
    </source>
</evidence>
<dbReference type="InterPro" id="IPR012341">
    <property type="entry name" value="6hp_glycosidase-like_sf"/>
</dbReference>
<reference evidence="11 12" key="1">
    <citation type="submission" date="2016-05" db="EMBL/GenBank/DDBJ databases">
        <title>Comparative analysis of secretome profiles of manganese(II)-oxidizing ascomycete fungi.</title>
        <authorList>
            <consortium name="DOE Joint Genome Institute"/>
            <person name="Zeiner C.A."/>
            <person name="Purvine S.O."/>
            <person name="Zink E.M."/>
            <person name="Wu S."/>
            <person name="Pasa-Tolic L."/>
            <person name="Chaput D.L."/>
            <person name="Haridas S."/>
            <person name="Grigoriev I.V."/>
            <person name="Santelli C.M."/>
            <person name="Hansel C.M."/>
        </authorList>
    </citation>
    <scope>NUCLEOTIDE SEQUENCE [LARGE SCALE GENOMIC DNA]</scope>
    <source>
        <strain evidence="11 12">SRC1lrK2f</strain>
    </source>
</reference>
<name>A0A177E4A1_ALTAL</name>
<dbReference type="GO" id="GO:0005509">
    <property type="term" value="F:calcium ion binding"/>
    <property type="evidence" value="ECO:0007669"/>
    <property type="project" value="InterPro"/>
</dbReference>
<dbReference type="GO" id="GO:0005783">
    <property type="term" value="C:endoplasmic reticulum"/>
    <property type="evidence" value="ECO:0007669"/>
    <property type="project" value="TreeGrafter"/>
</dbReference>
<protein>
    <recommendedName>
        <fullName evidence="9">alpha-1,2-Mannosidase</fullName>
        <ecNumber evidence="9">3.2.1.-</ecNumber>
    </recommendedName>
</protein>
<dbReference type="EC" id="3.2.1.-" evidence="9"/>
<sequence length="598" mass="67445">MFFRRWKWSLAVIATILFLVTISSFSAQLTPSRTSILPLGHHDQAPPSPPKPQQIPTGNSQSSHACPAIPPNPVVTPNTGARFDWRAIPSHHPVDHYVQLSSQKPSLREAVQRPPNPAALDANKIAFRREAVKQTFQRSWRSYKERAWMRDELAPISGQPRTTQFGGWGATLVDSLDTLWILDMKDEFAEAVEAALQIDFKPSDDRESEINMFEIIIRYLGGFIGAYDVSGCHDARLLNKALEVADMAYATFDTSNRMPVSRWKPRKAADGEEQLPALSVLIAEAASASVEFTRLSQITGDMRYFDAISRVTNVLDEQQGSTKLPGMWPISVDMRTPNLTFDVFFGLGAMADSAFEYLPKMHQLLNGFDPADQYRRMYEYAMDTAITYTMFRPMVEDKADILIATAKHDGPDGQRDDTGQHLVCYAGGMLALGGRLFDNQTHFNVGRKISDGCVWTYMKAPNGIMPEVFSMTPCPSQSECDYIPGAAPFSAVHDGRYILRPEAIESVFYMFRLTGETKYQDIAWDMFRAIEANTKTEFGSAALQDIMKTPPEKSDSMESFWLAETLKYFYLIFSDHDEISLDDFVFNTEAHPFRIPYR</sequence>
<evidence type="ECO:0000256" key="2">
    <source>
        <dbReference type="ARBA" id="ARBA00004922"/>
    </source>
</evidence>
<dbReference type="Gene3D" id="1.50.10.10">
    <property type="match status" value="1"/>
</dbReference>
<keyword evidence="7" id="KW-0106">Calcium</keyword>
<dbReference type="GO" id="GO:0004571">
    <property type="term" value="F:mannosyl-oligosaccharide 1,2-alpha-mannosidase activity"/>
    <property type="evidence" value="ECO:0007669"/>
    <property type="project" value="InterPro"/>
</dbReference>
<keyword evidence="12" id="KW-1185">Reference proteome</keyword>
<keyword evidence="7" id="KW-0479">Metal-binding</keyword>
<accession>A0A177E4A1</accession>
<comment type="cofactor">
    <cofactor evidence="1 7">
        <name>Ca(2+)</name>
        <dbReference type="ChEBI" id="CHEBI:29108"/>
    </cofactor>
</comment>
<dbReference type="InterPro" id="IPR050749">
    <property type="entry name" value="Glycosyl_Hydrolase_47"/>
</dbReference>
<evidence type="ECO:0000313" key="11">
    <source>
        <dbReference type="EMBL" id="OAG26556.1"/>
    </source>
</evidence>
<dbReference type="GO" id="GO:0036503">
    <property type="term" value="P:ERAD pathway"/>
    <property type="evidence" value="ECO:0007669"/>
    <property type="project" value="UniProtKB-ARBA"/>
</dbReference>
<dbReference type="RefSeq" id="XP_018391977.1">
    <property type="nucleotide sequence ID" value="XM_018527044.1"/>
</dbReference>